<comment type="caution">
    <text evidence="2">The sequence shown here is derived from an EMBL/GenBank/DDBJ whole genome shotgun (WGS) entry which is preliminary data.</text>
</comment>
<evidence type="ECO:0000313" key="3">
    <source>
        <dbReference type="Proteomes" id="UP001357485"/>
    </source>
</evidence>
<organism evidence="2 3">
    <name type="scientific">Cryomyces antarcticus</name>
    <dbReference type="NCBI Taxonomy" id="329879"/>
    <lineage>
        <taxon>Eukaryota</taxon>
        <taxon>Fungi</taxon>
        <taxon>Dikarya</taxon>
        <taxon>Ascomycota</taxon>
        <taxon>Pezizomycotina</taxon>
        <taxon>Dothideomycetes</taxon>
        <taxon>Dothideomycetes incertae sedis</taxon>
        <taxon>Cryomyces</taxon>
    </lineage>
</organism>
<feature type="compositionally biased region" description="Basic and acidic residues" evidence="1">
    <location>
        <begin position="52"/>
        <end position="65"/>
    </location>
</feature>
<reference evidence="2 3" key="1">
    <citation type="submission" date="2023-08" db="EMBL/GenBank/DDBJ databases">
        <title>Black Yeasts Isolated from many extreme environments.</title>
        <authorList>
            <person name="Coleine C."/>
            <person name="Stajich J.E."/>
            <person name="Selbmann L."/>
        </authorList>
    </citation>
    <scope>NUCLEOTIDE SEQUENCE [LARGE SCALE GENOMIC DNA]</scope>
    <source>
        <strain evidence="2 3">CCFEE 536</strain>
    </source>
</reference>
<feature type="compositionally biased region" description="Basic residues" evidence="1">
    <location>
        <begin position="38"/>
        <end position="51"/>
    </location>
</feature>
<protein>
    <submittedName>
        <fullName evidence="2">Uncharacterized protein</fullName>
    </submittedName>
</protein>
<evidence type="ECO:0000313" key="2">
    <source>
        <dbReference type="EMBL" id="KAK5226591.1"/>
    </source>
</evidence>
<feature type="region of interest" description="Disordered" evidence="1">
    <location>
        <begin position="1"/>
        <end position="82"/>
    </location>
</feature>
<accession>A0ABR0LRC6</accession>
<proteinExistence type="predicted"/>
<keyword evidence="3" id="KW-1185">Reference proteome</keyword>
<dbReference type="Proteomes" id="UP001357485">
    <property type="component" value="Unassembled WGS sequence"/>
</dbReference>
<evidence type="ECO:0000256" key="1">
    <source>
        <dbReference type="SAM" id="MobiDB-lite"/>
    </source>
</evidence>
<feature type="compositionally biased region" description="Acidic residues" evidence="1">
    <location>
        <begin position="1"/>
        <end position="10"/>
    </location>
</feature>
<gene>
    <name evidence="2" type="ORF">LTR16_012767</name>
</gene>
<feature type="compositionally biased region" description="Basic and acidic residues" evidence="1">
    <location>
        <begin position="11"/>
        <end position="37"/>
    </location>
</feature>
<feature type="non-terminal residue" evidence="2">
    <location>
        <position position="82"/>
    </location>
</feature>
<name>A0ABR0LRC6_9PEZI</name>
<sequence>MSGDEADTDGENDRRAAEPRIRDFEAEKGTTSKSPERKSRKKTKKGHKKHHSQDEKDIVMDEKASLHKAGKKPVTAGHPEPR</sequence>
<dbReference type="EMBL" id="JAVRRA010013638">
    <property type="protein sequence ID" value="KAK5226591.1"/>
    <property type="molecule type" value="Genomic_DNA"/>
</dbReference>